<dbReference type="InterPro" id="IPR036316">
    <property type="entry name" value="Pili_assmbl_chap_C_dom_sf"/>
</dbReference>
<evidence type="ECO:0000256" key="4">
    <source>
        <dbReference type="ARBA" id="ARBA00022729"/>
    </source>
</evidence>
<evidence type="ECO:0000256" key="8">
    <source>
        <dbReference type="RuleBase" id="RU003918"/>
    </source>
</evidence>
<dbReference type="InterPro" id="IPR001829">
    <property type="entry name" value="Pili_assmbl_chaperone_bac"/>
</dbReference>
<evidence type="ECO:0000256" key="1">
    <source>
        <dbReference type="ARBA" id="ARBA00004418"/>
    </source>
</evidence>
<comment type="caution">
    <text evidence="12">The sequence shown here is derived from an EMBL/GenBank/DDBJ whole genome shotgun (WGS) entry which is preliminary data.</text>
</comment>
<dbReference type="eggNOG" id="COG3121">
    <property type="taxonomic scope" value="Bacteria"/>
</dbReference>
<comment type="subcellular location">
    <subcellularLocation>
        <location evidence="1 8">Periplasm</location>
    </subcellularLocation>
</comment>
<reference evidence="12 13" key="1">
    <citation type="journal article" date="2014" name="Genome Announc.">
        <title>Draft Genome Sequence of Advenella kashmirensis Strain W13003, a Polycyclic Aromatic Hydrocarbon-Degrading Bacterium.</title>
        <authorList>
            <person name="Wang X."/>
            <person name="Jin D."/>
            <person name="Zhou L."/>
            <person name="Wu L."/>
            <person name="An W."/>
            <person name="Zhao L."/>
        </authorList>
    </citation>
    <scope>NUCLEOTIDE SEQUENCE [LARGE SCALE GENOMIC DNA]</scope>
    <source>
        <strain evidence="12 13">W13003</strain>
    </source>
</reference>
<comment type="similarity">
    <text evidence="2 8">Belongs to the periplasmic pilus chaperone family.</text>
</comment>
<dbReference type="STRING" id="1424334.W822_18730"/>
<dbReference type="PATRIC" id="fig|1424334.3.peg.3763"/>
<dbReference type="InterPro" id="IPR018046">
    <property type="entry name" value="Pili_assmbl_chaperone_CS"/>
</dbReference>
<dbReference type="AlphaFoldDB" id="V8QQM2"/>
<dbReference type="InterPro" id="IPR050643">
    <property type="entry name" value="Periplasmic_pilus_chap"/>
</dbReference>
<dbReference type="InterPro" id="IPR016148">
    <property type="entry name" value="Pili_assmbl_chaperone_C"/>
</dbReference>
<gene>
    <name evidence="12" type="ORF">W822_18730</name>
</gene>
<evidence type="ECO:0000256" key="2">
    <source>
        <dbReference type="ARBA" id="ARBA00007399"/>
    </source>
</evidence>
<organism evidence="12 13">
    <name type="scientific">Advenella kashmirensis W13003</name>
    <dbReference type="NCBI Taxonomy" id="1424334"/>
    <lineage>
        <taxon>Bacteria</taxon>
        <taxon>Pseudomonadati</taxon>
        <taxon>Pseudomonadota</taxon>
        <taxon>Betaproteobacteria</taxon>
        <taxon>Burkholderiales</taxon>
        <taxon>Alcaligenaceae</taxon>
    </lineage>
</organism>
<evidence type="ECO:0000313" key="13">
    <source>
        <dbReference type="Proteomes" id="UP000018733"/>
    </source>
</evidence>
<name>V8QQM2_9BURK</name>
<evidence type="ECO:0000256" key="7">
    <source>
        <dbReference type="ARBA" id="ARBA00023319"/>
    </source>
</evidence>
<evidence type="ECO:0000256" key="3">
    <source>
        <dbReference type="ARBA" id="ARBA00022558"/>
    </source>
</evidence>
<dbReference type="InterPro" id="IPR016147">
    <property type="entry name" value="Pili_assmbl_chaperone_N"/>
</dbReference>
<dbReference type="HOGENOM" id="CLU_070768_0_2_4"/>
<protein>
    <submittedName>
        <fullName evidence="12">Molecular chaperone</fullName>
    </submittedName>
</protein>
<dbReference type="SUPFAM" id="SSF49354">
    <property type="entry name" value="PapD-like"/>
    <property type="match status" value="1"/>
</dbReference>
<feature type="domain" description="Pili assembly chaperone N-terminal" evidence="10">
    <location>
        <begin position="22"/>
        <end position="143"/>
    </location>
</feature>
<proteinExistence type="inferred from homology"/>
<keyword evidence="13" id="KW-1185">Reference proteome</keyword>
<dbReference type="EMBL" id="AYXT01000012">
    <property type="protein sequence ID" value="ETF01294.1"/>
    <property type="molecule type" value="Genomic_DNA"/>
</dbReference>
<keyword evidence="4 9" id="KW-0732">Signal</keyword>
<dbReference type="Pfam" id="PF02753">
    <property type="entry name" value="PapD_C"/>
    <property type="match status" value="1"/>
</dbReference>
<dbReference type="InterPro" id="IPR013783">
    <property type="entry name" value="Ig-like_fold"/>
</dbReference>
<feature type="chain" id="PRO_5004771722" evidence="9">
    <location>
        <begin position="22"/>
        <end position="237"/>
    </location>
</feature>
<keyword evidence="3" id="KW-1029">Fimbrium biogenesis</keyword>
<evidence type="ECO:0000256" key="6">
    <source>
        <dbReference type="ARBA" id="ARBA00023186"/>
    </source>
</evidence>
<keyword evidence="7" id="KW-0393">Immunoglobulin domain</keyword>
<dbReference type="InterPro" id="IPR008962">
    <property type="entry name" value="PapD-like_sf"/>
</dbReference>
<evidence type="ECO:0000259" key="11">
    <source>
        <dbReference type="Pfam" id="PF02753"/>
    </source>
</evidence>
<evidence type="ECO:0000313" key="12">
    <source>
        <dbReference type="EMBL" id="ETF01294.1"/>
    </source>
</evidence>
<dbReference type="PROSITE" id="PS00635">
    <property type="entry name" value="PILI_CHAPERONE"/>
    <property type="match status" value="1"/>
</dbReference>
<keyword evidence="5" id="KW-0574">Periplasm</keyword>
<accession>V8QQM2</accession>
<dbReference type="PANTHER" id="PTHR30251:SF2">
    <property type="entry name" value="FIMBRIAL CHAPERONE YADV-RELATED"/>
    <property type="match status" value="1"/>
</dbReference>
<dbReference type="PANTHER" id="PTHR30251">
    <property type="entry name" value="PILUS ASSEMBLY CHAPERONE"/>
    <property type="match status" value="1"/>
</dbReference>
<dbReference type="GO" id="GO:0071555">
    <property type="term" value="P:cell wall organization"/>
    <property type="evidence" value="ECO:0007669"/>
    <property type="project" value="InterPro"/>
</dbReference>
<keyword evidence="6 8" id="KW-0143">Chaperone</keyword>
<sequence>MTRIRAAFFMVSLFWTLQSNASVVITGTRVIYPLSSASVTVRLLNDGSQPSLVQAWADDGDSNGAPNESAAPFIVTPPVFRMEPTAGQTLRLTLTNAGLPTDRESVFWLNVLDIPPKPAANNGNYLQMAVRSRIKIFVRPDNLNLTMNEAARNLQWTTSASGELMIHNPGPYYFSLNGFSTSRDKTGPTVPLAAMVAPFSSVNLHKRVSIPANASMDVSYINDYGGTTRTTISGNNK</sequence>
<dbReference type="Pfam" id="PF00345">
    <property type="entry name" value="PapD_N"/>
    <property type="match status" value="1"/>
</dbReference>
<evidence type="ECO:0000256" key="9">
    <source>
        <dbReference type="SAM" id="SignalP"/>
    </source>
</evidence>
<feature type="signal peptide" evidence="9">
    <location>
        <begin position="1"/>
        <end position="21"/>
    </location>
</feature>
<dbReference type="GO" id="GO:0030288">
    <property type="term" value="C:outer membrane-bounded periplasmic space"/>
    <property type="evidence" value="ECO:0007669"/>
    <property type="project" value="InterPro"/>
</dbReference>
<evidence type="ECO:0000259" key="10">
    <source>
        <dbReference type="Pfam" id="PF00345"/>
    </source>
</evidence>
<dbReference type="PRINTS" id="PR00969">
    <property type="entry name" value="CHAPERONPILI"/>
</dbReference>
<evidence type="ECO:0000256" key="5">
    <source>
        <dbReference type="ARBA" id="ARBA00022764"/>
    </source>
</evidence>
<dbReference type="Proteomes" id="UP000018733">
    <property type="component" value="Unassembled WGS sequence"/>
</dbReference>
<dbReference type="SUPFAM" id="SSF49584">
    <property type="entry name" value="Periplasmic chaperone C-domain"/>
    <property type="match status" value="1"/>
</dbReference>
<dbReference type="Gene3D" id="2.60.40.10">
    <property type="entry name" value="Immunoglobulins"/>
    <property type="match status" value="2"/>
</dbReference>
<feature type="domain" description="Pili assembly chaperone C-terminal" evidence="11">
    <location>
        <begin position="166"/>
        <end position="228"/>
    </location>
</feature>